<protein>
    <recommendedName>
        <fullName evidence="2">RecF/RecN/SMC N-terminal domain-containing protein</fullName>
    </recommendedName>
</protein>
<dbReference type="SUPFAM" id="SSF52540">
    <property type="entry name" value="P-loop containing nucleoside triphosphate hydrolases"/>
    <property type="match status" value="1"/>
</dbReference>
<dbReference type="EMBL" id="SMJU01000009">
    <property type="protein sequence ID" value="TDB63757.1"/>
    <property type="molecule type" value="Genomic_DNA"/>
</dbReference>
<feature type="domain" description="RecF/RecN/SMC N-terminal" evidence="2">
    <location>
        <begin position="5"/>
        <end position="1007"/>
    </location>
</feature>
<feature type="coiled-coil region" evidence="1">
    <location>
        <begin position="700"/>
        <end position="727"/>
    </location>
</feature>
<evidence type="ECO:0000313" key="3">
    <source>
        <dbReference type="EMBL" id="TDB63757.1"/>
    </source>
</evidence>
<proteinExistence type="predicted"/>
<gene>
    <name evidence="3" type="ORF">EZE20_15810</name>
</gene>
<dbReference type="OrthoDB" id="9795626at2"/>
<evidence type="ECO:0000259" key="2">
    <source>
        <dbReference type="Pfam" id="PF02463"/>
    </source>
</evidence>
<evidence type="ECO:0000313" key="4">
    <source>
        <dbReference type="Proteomes" id="UP000295706"/>
    </source>
</evidence>
<dbReference type="InterPro" id="IPR003395">
    <property type="entry name" value="RecF/RecN/SMC_N"/>
</dbReference>
<keyword evidence="1" id="KW-0175">Coiled coil</keyword>
<feature type="coiled-coil region" evidence="1">
    <location>
        <begin position="541"/>
        <end position="589"/>
    </location>
</feature>
<dbReference type="PANTHER" id="PTHR32114:SF2">
    <property type="entry name" value="ABC TRANSPORTER ABCH.3"/>
    <property type="match status" value="1"/>
</dbReference>
<evidence type="ECO:0000256" key="1">
    <source>
        <dbReference type="SAM" id="Coils"/>
    </source>
</evidence>
<organism evidence="3 4">
    <name type="scientific">Arundinibacter roseus</name>
    <dbReference type="NCBI Taxonomy" id="2070510"/>
    <lineage>
        <taxon>Bacteria</taxon>
        <taxon>Pseudomonadati</taxon>
        <taxon>Bacteroidota</taxon>
        <taxon>Cytophagia</taxon>
        <taxon>Cytophagales</taxon>
        <taxon>Spirosomataceae</taxon>
        <taxon>Arundinibacter</taxon>
    </lineage>
</organism>
<comment type="caution">
    <text evidence="3">The sequence shown here is derived from an EMBL/GenBank/DDBJ whole genome shotgun (WGS) entry which is preliminary data.</text>
</comment>
<dbReference type="Gene3D" id="3.40.50.300">
    <property type="entry name" value="P-loop containing nucleotide triphosphate hydrolases"/>
    <property type="match status" value="2"/>
</dbReference>
<dbReference type="PANTHER" id="PTHR32114">
    <property type="entry name" value="ABC TRANSPORTER ABCH.3"/>
    <property type="match status" value="1"/>
</dbReference>
<name>A0A4R4K7W5_9BACT</name>
<feature type="coiled-coil region" evidence="1">
    <location>
        <begin position="220"/>
        <end position="281"/>
    </location>
</feature>
<dbReference type="AlphaFoldDB" id="A0A4R4K7W5"/>
<dbReference type="Proteomes" id="UP000295706">
    <property type="component" value="Unassembled WGS sequence"/>
</dbReference>
<sequence length="1017" mass="116339">MKILRIRFKNINSFYGEHDPIDFMGSPLSSSGLFIISGPTGAGKSTLLDVITLALFNEVPRFGRSISKNEIDKLGSVVNLKAAEEPKTEAYAEVEYEAKGKQFRSRWSISKNRNGNWNNYHMEIAELPSEKLLDVKKLSDYPDINARLIGLKYEQFIKSILLAQGSFAEFLKADRNTRGRLLEDITGTHIYRQLGAAAFEKDKEWTEKLRLKEAEMQGVQLLKQEQIDELNQKLTQAEDKRKQAEGQLDHWTTEKNLLDDIQRLTEKLDKLAEQRIQSEQEILRFAQSAERLRLHESISPFASELVLLSEKQRGLKTSQSQADGHRQRLLTLDQEYAQLLADGQKLTGRALTAANFVADVEEFEKEILTLEAEMEGLRQQGKPLAQAILAEKEQRRFGFVQELSVQKLDDSLQLLQNEENTLSSALSYFLADYDANAALENLRVRELNLNKLQGYLGQQHDLREEGKKKNDNIAKAEEILKTKTPLLEELAKVLEKQQENITLLRERRDLELTRQSFEKQREQLKPGEACPLCGSEHHPFVHEYISNLLDLQENIRAAEREFKENQKLEKNLSAEIHSAQQHLNTQQAELAPLRSRYKEVSGLAKELGDQLNLAGELSSAFFEEEKERIQTSLDQLKKWLAAKEATQVISRLKAHFTQLFTLRTEVNMRQTEIKKRYAGANIQNDASGLIRKWQAWENASQTTRKAIEELDEVIQNARQAIDVLQKTLLQSLSSAGLDSLETAYERLLEGNEYQKLKKEYDRLLTKKRDLDTLEKSLLDDLKVKTIARKAPDSTMEDLLTHCEKYRKFRDEYVEEKATFAEQLRADAENQRRFAHFERELADLRKNRRKWELLKKFIGDATGNGFSNFAQSLTLSNLIGLANLRLRLLSDRYVLDKPHLETDSLFVLDTYQGNTARSVSTLSGGETFTISLALALALSDLASRNVRIECLFIDEGFGTLDPDSLETALTTLEKLQSDSQKIVGVISHRHEMKDRIPVQIQVEKGMDGTSRVVLRGAY</sequence>
<keyword evidence="4" id="KW-1185">Reference proteome</keyword>
<dbReference type="RefSeq" id="WP_132119378.1">
    <property type="nucleotide sequence ID" value="NZ_SMJU01000009.1"/>
</dbReference>
<accession>A0A4R4K7W5</accession>
<reference evidence="3 4" key="1">
    <citation type="submission" date="2019-02" db="EMBL/GenBank/DDBJ databases">
        <title>Arundinibacter roseus gen. nov., sp. nov., a new member of the family Cytophagaceae.</title>
        <authorList>
            <person name="Szuroczki S."/>
            <person name="Khayer B."/>
            <person name="Sproer C."/>
            <person name="Toumi M."/>
            <person name="Szabo A."/>
            <person name="Felfoldi T."/>
            <person name="Schumann P."/>
            <person name="Toth E."/>
        </authorList>
    </citation>
    <scope>NUCLEOTIDE SEQUENCE [LARGE SCALE GENOMIC DNA]</scope>
    <source>
        <strain evidence="3 4">DMA-k-7a</strain>
    </source>
</reference>
<feature type="coiled-coil region" evidence="1">
    <location>
        <begin position="353"/>
        <end position="380"/>
    </location>
</feature>
<dbReference type="InterPro" id="IPR027417">
    <property type="entry name" value="P-loop_NTPase"/>
</dbReference>
<dbReference type="Pfam" id="PF02463">
    <property type="entry name" value="SMC_N"/>
    <property type="match status" value="1"/>
</dbReference>